<proteinExistence type="predicted"/>
<name>A0ABT5ZHR4_9ACTN</name>
<evidence type="ECO:0000256" key="2">
    <source>
        <dbReference type="SAM" id="Phobius"/>
    </source>
</evidence>
<feature type="signal peptide" evidence="3">
    <location>
        <begin position="1"/>
        <end position="29"/>
    </location>
</feature>
<evidence type="ECO:0000313" key="4">
    <source>
        <dbReference type="EMBL" id="MDF3289134.1"/>
    </source>
</evidence>
<feature type="chain" id="PRO_5045096162" evidence="3">
    <location>
        <begin position="30"/>
        <end position="207"/>
    </location>
</feature>
<dbReference type="RefSeq" id="WP_276092779.1">
    <property type="nucleotide sequence ID" value="NZ_JARJBC010000003.1"/>
</dbReference>
<feature type="transmembrane region" description="Helical" evidence="2">
    <location>
        <begin position="176"/>
        <end position="194"/>
    </location>
</feature>
<evidence type="ECO:0000313" key="5">
    <source>
        <dbReference type="Proteomes" id="UP001216579"/>
    </source>
</evidence>
<evidence type="ECO:0000256" key="3">
    <source>
        <dbReference type="SAM" id="SignalP"/>
    </source>
</evidence>
<dbReference type="NCBIfam" id="NF041528">
    <property type="entry name" value="strep_LAETG"/>
    <property type="match status" value="1"/>
</dbReference>
<keyword evidence="3" id="KW-0732">Signal</keyword>
<gene>
    <name evidence="4" type="ORF">P3G67_07780</name>
</gene>
<accession>A0ABT5ZHR4</accession>
<dbReference type="NCBIfam" id="TIGR01167">
    <property type="entry name" value="LPXTG_anchor"/>
    <property type="match status" value="1"/>
</dbReference>
<keyword evidence="2" id="KW-0472">Membrane</keyword>
<keyword evidence="2" id="KW-0812">Transmembrane</keyword>
<organism evidence="4 5">
    <name type="scientific">Streptomyces silvisoli</name>
    <dbReference type="NCBI Taxonomy" id="3034235"/>
    <lineage>
        <taxon>Bacteria</taxon>
        <taxon>Bacillati</taxon>
        <taxon>Actinomycetota</taxon>
        <taxon>Actinomycetes</taxon>
        <taxon>Kitasatosporales</taxon>
        <taxon>Streptomycetaceae</taxon>
        <taxon>Streptomyces</taxon>
    </lineage>
</organism>
<feature type="compositionally biased region" description="Low complexity" evidence="1">
    <location>
        <begin position="114"/>
        <end position="123"/>
    </location>
</feature>
<dbReference type="Proteomes" id="UP001216579">
    <property type="component" value="Unassembled WGS sequence"/>
</dbReference>
<dbReference type="EMBL" id="JARJBC010000003">
    <property type="protein sequence ID" value="MDF3289134.1"/>
    <property type="molecule type" value="Genomic_DNA"/>
</dbReference>
<keyword evidence="5" id="KW-1185">Reference proteome</keyword>
<keyword evidence="2" id="KW-1133">Transmembrane helix</keyword>
<comment type="caution">
    <text evidence="4">The sequence shown here is derived from an EMBL/GenBank/DDBJ whole genome shotgun (WGS) entry which is preliminary data.</text>
</comment>
<evidence type="ECO:0000256" key="1">
    <source>
        <dbReference type="SAM" id="MobiDB-lite"/>
    </source>
</evidence>
<feature type="region of interest" description="Disordered" evidence="1">
    <location>
        <begin position="109"/>
        <end position="172"/>
    </location>
</feature>
<dbReference type="InterPro" id="IPR006311">
    <property type="entry name" value="TAT_signal"/>
</dbReference>
<feature type="compositionally biased region" description="Pro residues" evidence="1">
    <location>
        <begin position="124"/>
        <end position="137"/>
    </location>
</feature>
<reference evidence="4 5" key="1">
    <citation type="submission" date="2023-03" db="EMBL/GenBank/DDBJ databases">
        <title>Draft genome sequence of Streptomyces sp. RB6PN23 isolated from peat swamp forest in Thailand.</title>
        <authorList>
            <person name="Klaysubun C."/>
            <person name="Duangmal K."/>
        </authorList>
    </citation>
    <scope>NUCLEOTIDE SEQUENCE [LARGE SCALE GENOMIC DNA]</scope>
    <source>
        <strain evidence="4 5">RB6PN23</strain>
    </source>
</reference>
<protein>
    <submittedName>
        <fullName evidence="4">LAETG motif-containing sortase-dependent surface protein</fullName>
    </submittedName>
</protein>
<sequence>MTRASRGGRRSGVVAAAVLTALLGSGVLAAPASAHVPGWSVTCDKVSIGLTYYNARATNTVTVKADGRDLLPTTEFGDAYHNSLRLPAHTGPLQVELIVRAGDDQRYSVDQTKTAPVCASTSPSPSPTPSSAPPSSSPLPTVTATLSSSPSAVAPVPSPSKSGGLAETGGSSATPVVAGAAAAVLAAGGALLVLGRRRRAHGSHAAR</sequence>
<dbReference type="PROSITE" id="PS51318">
    <property type="entry name" value="TAT"/>
    <property type="match status" value="1"/>
</dbReference>
<feature type="compositionally biased region" description="Low complexity" evidence="1">
    <location>
        <begin position="138"/>
        <end position="155"/>
    </location>
</feature>